<keyword evidence="9" id="KW-1133">Transmembrane helix</keyword>
<feature type="domain" description="D-glucuronyl C5-epimerase beta-sandwich" evidence="14">
    <location>
        <begin position="261"/>
        <end position="380"/>
    </location>
</feature>
<dbReference type="Proteomes" id="UP000085678">
    <property type="component" value="Unplaced"/>
</dbReference>
<keyword evidence="7" id="KW-0812">Transmembrane</keyword>
<keyword evidence="11" id="KW-0413">Isomerase</keyword>
<evidence type="ECO:0000256" key="10">
    <source>
        <dbReference type="ARBA" id="ARBA00023136"/>
    </source>
</evidence>
<comment type="pathway">
    <text evidence="3">Glycan metabolism; heparin biosynthesis.</text>
</comment>
<evidence type="ECO:0000313" key="15">
    <source>
        <dbReference type="Proteomes" id="UP000085678"/>
    </source>
</evidence>
<dbReference type="KEGG" id="lak:106169258"/>
<proteinExistence type="inferred from homology"/>
<dbReference type="Pfam" id="PF06662">
    <property type="entry name" value="C5-epim_C"/>
    <property type="match status" value="1"/>
</dbReference>
<protein>
    <recommendedName>
        <fullName evidence="6">heparosan-N-sulfate-glucuronate 5-epimerase</fullName>
        <ecNumber evidence="6">5.1.3.17</ecNumber>
    </recommendedName>
</protein>
<evidence type="ECO:0000256" key="2">
    <source>
        <dbReference type="ARBA" id="ARBA00004606"/>
    </source>
</evidence>
<dbReference type="EC" id="5.1.3.17" evidence="6"/>
<evidence type="ECO:0000256" key="8">
    <source>
        <dbReference type="ARBA" id="ARBA00022968"/>
    </source>
</evidence>
<dbReference type="GO" id="GO:0047464">
    <property type="term" value="F:heparosan-N-sulfate-glucuronate 5-epimerase activity"/>
    <property type="evidence" value="ECO:0007669"/>
    <property type="project" value="UniProtKB-EC"/>
</dbReference>
<organism evidence="15 16">
    <name type="scientific">Lingula anatina</name>
    <name type="common">Brachiopod</name>
    <name type="synonym">Lingula unguis</name>
    <dbReference type="NCBI Taxonomy" id="7574"/>
    <lineage>
        <taxon>Eukaryota</taxon>
        <taxon>Metazoa</taxon>
        <taxon>Spiralia</taxon>
        <taxon>Lophotrochozoa</taxon>
        <taxon>Brachiopoda</taxon>
        <taxon>Linguliformea</taxon>
        <taxon>Lingulata</taxon>
        <taxon>Lingulida</taxon>
        <taxon>Linguloidea</taxon>
        <taxon>Lingulidae</taxon>
        <taxon>Lingula</taxon>
    </lineage>
</organism>
<comment type="subcellular location">
    <subcellularLocation>
        <location evidence="12">Endomembrane system</location>
        <topology evidence="12">Single-pass membrane protein</topology>
    </subcellularLocation>
    <subcellularLocation>
        <location evidence="2">Membrane</location>
        <topology evidence="2">Single-pass type II membrane protein</topology>
    </subcellularLocation>
</comment>
<keyword evidence="10" id="KW-0472">Membrane</keyword>
<dbReference type="GeneID" id="106169258"/>
<name>A0A1S3J2P3_LINAN</name>
<dbReference type="GO" id="GO:0030210">
    <property type="term" value="P:heparin proteoglycan biosynthetic process"/>
    <property type="evidence" value="ECO:0007669"/>
    <property type="project" value="UniProtKB-UniPathway"/>
</dbReference>
<evidence type="ECO:0000256" key="5">
    <source>
        <dbReference type="ARBA" id="ARBA00005584"/>
    </source>
</evidence>
<dbReference type="Pfam" id="PF21174">
    <property type="entry name" value="Glce_b_sandwich"/>
    <property type="match status" value="1"/>
</dbReference>
<dbReference type="OMA" id="IYSINEC"/>
<dbReference type="PANTHER" id="PTHR13174">
    <property type="entry name" value="D-GLUCURONYL C5-EPIMERASE"/>
    <property type="match status" value="1"/>
</dbReference>
<dbReference type="FunCoup" id="A0A1S3J2P3">
    <property type="interactions" value="1336"/>
</dbReference>
<dbReference type="InterPro" id="IPR039721">
    <property type="entry name" value="C5-epimerase"/>
</dbReference>
<dbReference type="InterPro" id="IPR059154">
    <property type="entry name" value="Glce_b_sandwich"/>
</dbReference>
<evidence type="ECO:0000256" key="12">
    <source>
        <dbReference type="ARBA" id="ARBA00037847"/>
    </source>
</evidence>
<keyword evidence="8" id="KW-0735">Signal-anchor</keyword>
<comment type="pathway">
    <text evidence="4">Glycan metabolism; heparan sulfate biosynthesis.</text>
</comment>
<feature type="domain" description="D-glucuronyl C5-epimerase C-terminal" evidence="13">
    <location>
        <begin position="408"/>
        <end position="596"/>
    </location>
</feature>
<evidence type="ECO:0000256" key="3">
    <source>
        <dbReference type="ARBA" id="ARBA00004841"/>
    </source>
</evidence>
<dbReference type="Gene3D" id="1.50.10.20">
    <property type="match status" value="1"/>
</dbReference>
<evidence type="ECO:0000256" key="9">
    <source>
        <dbReference type="ARBA" id="ARBA00022989"/>
    </source>
</evidence>
<evidence type="ECO:0000256" key="7">
    <source>
        <dbReference type="ARBA" id="ARBA00022692"/>
    </source>
</evidence>
<evidence type="ECO:0000259" key="13">
    <source>
        <dbReference type="Pfam" id="PF06662"/>
    </source>
</evidence>
<dbReference type="GO" id="GO:0005794">
    <property type="term" value="C:Golgi apparatus"/>
    <property type="evidence" value="ECO:0007669"/>
    <property type="project" value="TreeGrafter"/>
</dbReference>
<evidence type="ECO:0000256" key="1">
    <source>
        <dbReference type="ARBA" id="ARBA00000434"/>
    </source>
</evidence>
<dbReference type="AlphaFoldDB" id="A0A1S3J2P3"/>
<dbReference type="InParanoid" id="A0A1S3J2P3"/>
<dbReference type="InterPro" id="IPR010598">
    <property type="entry name" value="C5-epim_C"/>
</dbReference>
<dbReference type="SUPFAM" id="SSF81853">
    <property type="entry name" value="Family 10 polysaccharide lyase"/>
    <property type="match status" value="1"/>
</dbReference>
<evidence type="ECO:0000313" key="16">
    <source>
        <dbReference type="RefSeq" id="XP_013404124.1"/>
    </source>
</evidence>
<gene>
    <name evidence="16" type="primary">LOC106169258</name>
</gene>
<dbReference type="UniPathway" id="UPA00862"/>
<dbReference type="STRING" id="7574.A0A1S3J2P3"/>
<evidence type="ECO:0000256" key="11">
    <source>
        <dbReference type="ARBA" id="ARBA00023235"/>
    </source>
</evidence>
<dbReference type="RefSeq" id="XP_013404124.1">
    <property type="nucleotide sequence ID" value="XM_013548670.1"/>
</dbReference>
<dbReference type="PANTHER" id="PTHR13174:SF3">
    <property type="entry name" value="D-GLUCURONYL C5-EPIMERASE"/>
    <property type="match status" value="1"/>
</dbReference>
<accession>A0A1S3J2P3</accession>
<keyword evidence="15" id="KW-1185">Reference proteome</keyword>
<comment type="catalytic activity">
    <reaction evidence="1">
        <text>[heparosan-N-sulfate](n) = [heparan-N-sulfate](n)</text>
        <dbReference type="Rhea" id="RHEA:20197"/>
        <dbReference type="Rhea" id="RHEA-COMP:9556"/>
        <dbReference type="Rhea" id="RHEA-COMP:9557"/>
        <dbReference type="ChEBI" id="CHEBI:58041"/>
        <dbReference type="ChEBI" id="CHEBI:58287"/>
        <dbReference type="EC" id="5.1.3.17"/>
    </reaction>
</comment>
<evidence type="ECO:0000256" key="4">
    <source>
        <dbReference type="ARBA" id="ARBA00005093"/>
    </source>
</evidence>
<evidence type="ECO:0000259" key="14">
    <source>
        <dbReference type="Pfam" id="PF21174"/>
    </source>
</evidence>
<dbReference type="GO" id="GO:0015012">
    <property type="term" value="P:heparan sulfate proteoglycan biosynthetic process"/>
    <property type="evidence" value="ECO:0007669"/>
    <property type="project" value="InterPro"/>
</dbReference>
<evidence type="ECO:0000256" key="6">
    <source>
        <dbReference type="ARBA" id="ARBA00012087"/>
    </source>
</evidence>
<reference evidence="16" key="1">
    <citation type="submission" date="2025-08" db="UniProtKB">
        <authorList>
            <consortium name="RefSeq"/>
        </authorList>
    </citation>
    <scope>IDENTIFICATION</scope>
    <source>
        <tissue evidence="16">Gonads</tissue>
    </source>
</reference>
<sequence length="607" mass="69590">MTMRRLSSLCRPRNPTCKYVLPIFSIAALIYSINECWRCNNQVLETSVRHVENSDRKLLPEDLVLSSVSGRITNSLQTKSANYLESHNRNTAFKENAYKVIKCHINAEYDIPCRREKEEVYVPFSFIQNYFDITGKLEKEEEGGRLQWLHSYSKISKPRENYTTGGVYMHFDHYFVENRDTVKCISGIEHVPVCNQWNASGYYYPLQIAQYGLSHYSKLLVEQVAPRKTVLLSQGVIKKKRWAVNRGDTLTRVLDPLRGGYVIEFFAEESFAKPGIVFSVSEKENFILSFDLRFKQSGSLTVVVETNQKRVKRKLFVTYVCSNVMISVSGEQVYYGIGSDKCRTWRTITRDIFIDIEKGLGKKKINKRVSKIVGIHLRGHGWIDNITTSSSAHLTQFYHAADWLLRAQDQNGGWPNMVTHWVAKEAQALSPGWYSAMAQGHAMSVLTRAYLHSKEKKYLEAAVRGLKPFDVKSANNGVLALFMDKYAWYEEYPTTPSLFVLNGFIFSLMGLYDLRTVLSDNKDVQRLYSQGLTSLKALLPLFDTGSGTTYDLRHVTMKLPPNRARWDYHTTHIVQLLVLSSVESDPIFATTAQRWSDYTRGVLSPHN</sequence>
<dbReference type="OrthoDB" id="5914444at2759"/>
<comment type="similarity">
    <text evidence="5">Belongs to the D-glucuronyl C5-epimerase family.</text>
</comment>